<dbReference type="EMBL" id="LASV01000472">
    <property type="protein sequence ID" value="KKA18291.1"/>
    <property type="molecule type" value="Genomic_DNA"/>
</dbReference>
<dbReference type="GO" id="GO:0009986">
    <property type="term" value="C:cell surface"/>
    <property type="evidence" value="ECO:0007669"/>
    <property type="project" value="TreeGrafter"/>
</dbReference>
<evidence type="ECO:0000256" key="4">
    <source>
        <dbReference type="ARBA" id="ARBA00022729"/>
    </source>
</evidence>
<proteinExistence type="predicted"/>
<evidence type="ECO:0000313" key="9">
    <source>
        <dbReference type="Proteomes" id="UP000053958"/>
    </source>
</evidence>
<dbReference type="GO" id="GO:0009277">
    <property type="term" value="C:fungal-type cell wall"/>
    <property type="evidence" value="ECO:0007669"/>
    <property type="project" value="TreeGrafter"/>
</dbReference>
<dbReference type="GeneID" id="25320032"/>
<protein>
    <submittedName>
        <fullName evidence="8">GPI-anchored cell wall organization protein</fullName>
    </submittedName>
</protein>
<name>A0A0F4YKA4_RASE3</name>
<dbReference type="Pfam" id="PF12454">
    <property type="entry name" value="Ecm33"/>
    <property type="match status" value="1"/>
</dbReference>
<reference evidence="8 9" key="1">
    <citation type="submission" date="2015-04" db="EMBL/GenBank/DDBJ databases">
        <authorList>
            <person name="Heijne W.H."/>
            <person name="Fedorova N.D."/>
            <person name="Nierman W.C."/>
            <person name="Vollebregt A.W."/>
            <person name="Zhao Z."/>
            <person name="Wu L."/>
            <person name="Kumar M."/>
            <person name="Stam H."/>
            <person name="van den Berg M.A."/>
            <person name="Pel H.J."/>
        </authorList>
    </citation>
    <scope>NUCLEOTIDE SEQUENCE [LARGE SCALE GENOMIC DNA]</scope>
    <source>
        <strain evidence="8 9">CBS 393.64</strain>
    </source>
</reference>
<keyword evidence="4 7" id="KW-0732">Signal</keyword>
<dbReference type="OrthoDB" id="536881at2759"/>
<comment type="subcellular location">
    <subcellularLocation>
        <location evidence="1">Secreted</location>
        <location evidence="1">Cell wall</location>
    </subcellularLocation>
</comment>
<keyword evidence="5" id="KW-0325">Glycoprotein</keyword>
<dbReference type="Gene3D" id="3.80.20.20">
    <property type="entry name" value="Receptor L-domain"/>
    <property type="match status" value="1"/>
</dbReference>
<dbReference type="SUPFAM" id="SSF52058">
    <property type="entry name" value="L domain-like"/>
    <property type="match status" value="2"/>
</dbReference>
<dbReference type="AlphaFoldDB" id="A0A0F4YKA4"/>
<evidence type="ECO:0000313" key="8">
    <source>
        <dbReference type="EMBL" id="KKA18291.1"/>
    </source>
</evidence>
<dbReference type="STRING" id="1408163.A0A0F4YKA4"/>
<evidence type="ECO:0000256" key="1">
    <source>
        <dbReference type="ARBA" id="ARBA00004191"/>
    </source>
</evidence>
<keyword evidence="2" id="KW-0134">Cell wall</keyword>
<feature type="signal peptide" evidence="7">
    <location>
        <begin position="1"/>
        <end position="19"/>
    </location>
</feature>
<dbReference type="InterPro" id="IPR036941">
    <property type="entry name" value="Rcpt_L-dom_sf"/>
</dbReference>
<dbReference type="PANTHER" id="PTHR31018">
    <property type="entry name" value="SPORULATION-SPECIFIC PROTEIN-RELATED"/>
    <property type="match status" value="1"/>
</dbReference>
<keyword evidence="3" id="KW-0964">Secreted</keyword>
<organism evidence="8 9">
    <name type="scientific">Rasamsonia emersonii (strain ATCC 16479 / CBS 393.64 / IMI 116815)</name>
    <dbReference type="NCBI Taxonomy" id="1408163"/>
    <lineage>
        <taxon>Eukaryota</taxon>
        <taxon>Fungi</taxon>
        <taxon>Dikarya</taxon>
        <taxon>Ascomycota</taxon>
        <taxon>Pezizomycotina</taxon>
        <taxon>Eurotiomycetes</taxon>
        <taxon>Eurotiomycetidae</taxon>
        <taxon>Eurotiales</taxon>
        <taxon>Trichocomaceae</taxon>
        <taxon>Rasamsonia</taxon>
    </lineage>
</organism>
<dbReference type="GO" id="GO:0031505">
    <property type="term" value="P:fungal-type cell wall organization"/>
    <property type="evidence" value="ECO:0007669"/>
    <property type="project" value="TreeGrafter"/>
</dbReference>
<accession>A0A0F4YKA4</accession>
<keyword evidence="9" id="KW-1185">Reference proteome</keyword>
<dbReference type="RefSeq" id="XP_013324903.1">
    <property type="nucleotide sequence ID" value="XM_013469449.1"/>
</dbReference>
<dbReference type="Proteomes" id="UP000053958">
    <property type="component" value="Unassembled WGS sequence"/>
</dbReference>
<dbReference type="PANTHER" id="PTHR31018:SF3">
    <property type="entry name" value="RECEPTOR PROTEIN-TYROSINE KINASE"/>
    <property type="match status" value="1"/>
</dbReference>
<evidence type="ECO:0000256" key="7">
    <source>
        <dbReference type="SAM" id="SignalP"/>
    </source>
</evidence>
<evidence type="ECO:0000256" key="3">
    <source>
        <dbReference type="ARBA" id="ARBA00022525"/>
    </source>
</evidence>
<feature type="region of interest" description="Disordered" evidence="6">
    <location>
        <begin position="354"/>
        <end position="376"/>
    </location>
</feature>
<gene>
    <name evidence="8" type="ORF">T310_7767</name>
</gene>
<feature type="chain" id="PRO_5002481951" evidence="7">
    <location>
        <begin position="20"/>
        <end position="400"/>
    </location>
</feature>
<evidence type="ECO:0000256" key="5">
    <source>
        <dbReference type="ARBA" id="ARBA00023180"/>
    </source>
</evidence>
<evidence type="ECO:0000256" key="6">
    <source>
        <dbReference type="SAM" id="MobiDB-lite"/>
    </source>
</evidence>
<comment type="caution">
    <text evidence="8">The sequence shown here is derived from an EMBL/GenBank/DDBJ whole genome shotgun (WGS) entry which is preliminary data.</text>
</comment>
<dbReference type="GO" id="GO:0005886">
    <property type="term" value="C:plasma membrane"/>
    <property type="evidence" value="ECO:0007669"/>
    <property type="project" value="TreeGrafter"/>
</dbReference>
<feature type="compositionally biased region" description="Low complexity" evidence="6">
    <location>
        <begin position="357"/>
        <end position="376"/>
    </location>
</feature>
<sequence>MAIMKYIVPALLASSLAFAANSDNCDGSSKPITIQNQGDADALSNCETIQGDIEIDKNTSGSITLNGIQQITGSLTADGAANISSLAAPQLASIGKTFKLNGIILLTTLNFDELTEVGQIDWAALPNLQALSFAKGVTKAGSVSITNTGLTSLKGIELDTVGDFDLTANTALSEVNVNNIKNCTGLLNFAANSNKLDVSFPNLVSAVNITFRNTSSVSVPSLQNLTGQLGLFGNSFSDFAAPNLTKTGDLVFDNNEKLSNVSLPKLTTVNGGFQMSSNKDLTSLTVPELKTIVGALDFSGSFENVSLPALEQVKGGFNLQTTGTLDCSPFEKLHSDHVIQGVYHCDAHVAKPTTMNGSGSSSSSGSASSSTSSGAAVSNMGKAPAMGLTAIVCGLLQLLM</sequence>
<dbReference type="InterPro" id="IPR051648">
    <property type="entry name" value="CWI-Assembly_Regulator"/>
</dbReference>
<evidence type="ECO:0000256" key="2">
    <source>
        <dbReference type="ARBA" id="ARBA00022512"/>
    </source>
</evidence>